<feature type="compositionally biased region" description="Polar residues" evidence="1">
    <location>
        <begin position="93"/>
        <end position="106"/>
    </location>
</feature>
<feature type="region of interest" description="Disordered" evidence="1">
    <location>
        <begin position="78"/>
        <end position="106"/>
    </location>
</feature>
<protein>
    <submittedName>
        <fullName evidence="2">Uncharacterized protein</fullName>
    </submittedName>
</protein>
<proteinExistence type="predicted"/>
<reference evidence="2 3" key="1">
    <citation type="journal article" date="2013" name="BMC Genomics">
        <title>The miniature genome of a carnivorous plant Genlisea aurea contains a low number of genes and short non-coding sequences.</title>
        <authorList>
            <person name="Leushkin E.V."/>
            <person name="Sutormin R.A."/>
            <person name="Nabieva E.R."/>
            <person name="Penin A.A."/>
            <person name="Kondrashov A.S."/>
            <person name="Logacheva M.D."/>
        </authorList>
    </citation>
    <scope>NUCLEOTIDE SEQUENCE [LARGE SCALE GENOMIC DNA]</scope>
</reference>
<dbReference type="AlphaFoldDB" id="S8C9X3"/>
<comment type="caution">
    <text evidence="2">The sequence shown here is derived from an EMBL/GenBank/DDBJ whole genome shotgun (WGS) entry which is preliminary data.</text>
</comment>
<name>S8C9X3_9LAMI</name>
<keyword evidence="3" id="KW-1185">Reference proteome</keyword>
<accession>S8C9X3</accession>
<evidence type="ECO:0000313" key="3">
    <source>
        <dbReference type="Proteomes" id="UP000015453"/>
    </source>
</evidence>
<dbReference type="EMBL" id="AUSU01005377">
    <property type="protein sequence ID" value="EPS63605.1"/>
    <property type="molecule type" value="Genomic_DNA"/>
</dbReference>
<dbReference type="Proteomes" id="UP000015453">
    <property type="component" value="Unassembled WGS sequence"/>
</dbReference>
<gene>
    <name evidence="2" type="ORF">M569_11179</name>
</gene>
<sequence length="119" mass="12695">MAASTEECIMHASMEGESAAIFPSEDQAWSRSNRHNHLADAAAGAENLPLGVQIQPDTGRGLAPPFTAAKLFASARRQLEGSEIGRRTRSVPRFSTHSPPCSNRNANALEAALCRKGLP</sequence>
<organism evidence="2 3">
    <name type="scientific">Genlisea aurea</name>
    <dbReference type="NCBI Taxonomy" id="192259"/>
    <lineage>
        <taxon>Eukaryota</taxon>
        <taxon>Viridiplantae</taxon>
        <taxon>Streptophyta</taxon>
        <taxon>Embryophyta</taxon>
        <taxon>Tracheophyta</taxon>
        <taxon>Spermatophyta</taxon>
        <taxon>Magnoliopsida</taxon>
        <taxon>eudicotyledons</taxon>
        <taxon>Gunneridae</taxon>
        <taxon>Pentapetalae</taxon>
        <taxon>asterids</taxon>
        <taxon>lamiids</taxon>
        <taxon>Lamiales</taxon>
        <taxon>Lentibulariaceae</taxon>
        <taxon>Genlisea</taxon>
    </lineage>
</organism>
<evidence type="ECO:0000313" key="2">
    <source>
        <dbReference type="EMBL" id="EPS63605.1"/>
    </source>
</evidence>
<evidence type="ECO:0000256" key="1">
    <source>
        <dbReference type="SAM" id="MobiDB-lite"/>
    </source>
</evidence>